<gene>
    <name evidence="2" type="ORF">BX591_10519</name>
</gene>
<dbReference type="OrthoDB" id="21644at2"/>
<dbReference type="STRING" id="1169143.GCA_000383275_01574"/>
<sequence length="176" mass="18004">MPGQKTLKRAAADKRAGKASSTQAGEFVKEQIDRVRAGKHGVRSARQAIAIGLSEARRAGVAVKSPKKGTASEATRKKAATDNAAGQHRSSAKKSAKKSAESTAKRSRASTNALKREGSTGASRTALSKQTRSAAAKQPAASRSAAAKKAAATKGAAGRSTAAKKAAHTRASRAHH</sequence>
<feature type="region of interest" description="Disordered" evidence="1">
    <location>
        <begin position="52"/>
        <end position="176"/>
    </location>
</feature>
<dbReference type="Proteomes" id="UP000248918">
    <property type="component" value="Unassembled WGS sequence"/>
</dbReference>
<dbReference type="InterPro" id="IPR045468">
    <property type="entry name" value="DUF6496"/>
</dbReference>
<evidence type="ECO:0000256" key="1">
    <source>
        <dbReference type="SAM" id="MobiDB-lite"/>
    </source>
</evidence>
<proteinExistence type="predicted"/>
<dbReference type="EMBL" id="QLTK01000005">
    <property type="protein sequence ID" value="RAS35300.1"/>
    <property type="molecule type" value="Genomic_DNA"/>
</dbReference>
<evidence type="ECO:0000313" key="2">
    <source>
        <dbReference type="EMBL" id="RAS35300.1"/>
    </source>
</evidence>
<accession>A0A329CLN2</accession>
<feature type="compositionally biased region" description="Low complexity" evidence="1">
    <location>
        <begin position="133"/>
        <end position="164"/>
    </location>
</feature>
<organism evidence="2 3">
    <name type="scientific">Paraburkholderia bryophila</name>
    <dbReference type="NCBI Taxonomy" id="420952"/>
    <lineage>
        <taxon>Bacteria</taxon>
        <taxon>Pseudomonadati</taxon>
        <taxon>Pseudomonadota</taxon>
        <taxon>Betaproteobacteria</taxon>
        <taxon>Burkholderiales</taxon>
        <taxon>Burkholderiaceae</taxon>
        <taxon>Paraburkholderia</taxon>
    </lineage>
</organism>
<reference evidence="2 3" key="1">
    <citation type="submission" date="2018-06" db="EMBL/GenBank/DDBJ databases">
        <title>Genomic Encyclopedia of Type Strains, Phase III (KMG-III): the genomes of soil and plant-associated and newly described type strains.</title>
        <authorList>
            <person name="Whitman W."/>
        </authorList>
    </citation>
    <scope>NUCLEOTIDE SEQUENCE [LARGE SCALE GENOMIC DNA]</scope>
    <source>
        <strain evidence="2 3">LMG 23644</strain>
    </source>
</reference>
<dbReference type="Pfam" id="PF20106">
    <property type="entry name" value="DUF6496"/>
    <property type="match status" value="1"/>
</dbReference>
<protein>
    <recommendedName>
        <fullName evidence="4">DNA-binding protein</fullName>
    </recommendedName>
</protein>
<feature type="compositionally biased region" description="Polar residues" evidence="1">
    <location>
        <begin position="120"/>
        <end position="132"/>
    </location>
</feature>
<feature type="compositionally biased region" description="Basic residues" evidence="1">
    <location>
        <begin position="165"/>
        <end position="176"/>
    </location>
</feature>
<feature type="region of interest" description="Disordered" evidence="1">
    <location>
        <begin position="1"/>
        <end position="27"/>
    </location>
</feature>
<name>A0A329CLN2_9BURK</name>
<evidence type="ECO:0008006" key="4">
    <source>
        <dbReference type="Google" id="ProtNLM"/>
    </source>
</evidence>
<dbReference type="RefSeq" id="WP_111930968.1">
    <property type="nucleotide sequence ID" value="NZ_CADFFP010000006.1"/>
</dbReference>
<comment type="caution">
    <text evidence="2">The sequence shown here is derived from an EMBL/GenBank/DDBJ whole genome shotgun (WGS) entry which is preliminary data.</text>
</comment>
<dbReference type="AlphaFoldDB" id="A0A329CLN2"/>
<evidence type="ECO:0000313" key="3">
    <source>
        <dbReference type="Proteomes" id="UP000248918"/>
    </source>
</evidence>